<dbReference type="InParanoid" id="A0A0D2U0E2"/>
<evidence type="ECO:0000256" key="3">
    <source>
        <dbReference type="ARBA" id="ARBA00012752"/>
    </source>
</evidence>
<dbReference type="CDD" id="cd10813">
    <property type="entry name" value="GH38N_AMII_Man2C1"/>
    <property type="match status" value="1"/>
</dbReference>
<dbReference type="PANTHER" id="PTHR46017">
    <property type="entry name" value="ALPHA-MANNOSIDASE 2C1"/>
    <property type="match status" value="1"/>
</dbReference>
<keyword evidence="9" id="KW-1185">Reference proteome</keyword>
<dbReference type="Gene3D" id="2.70.98.30">
    <property type="entry name" value="Golgi alpha-mannosidase II, domain 4"/>
    <property type="match status" value="1"/>
</dbReference>
<dbReference type="SMART" id="SM00872">
    <property type="entry name" value="Alpha-mann_mid"/>
    <property type="match status" value="1"/>
</dbReference>
<dbReference type="GO" id="GO:0004559">
    <property type="term" value="F:alpha-mannosidase activity"/>
    <property type="evidence" value="ECO:0007669"/>
    <property type="project" value="UniProtKB-EC"/>
</dbReference>
<evidence type="ECO:0000256" key="5">
    <source>
        <dbReference type="ARBA" id="ARBA00022801"/>
    </source>
</evidence>
<evidence type="ECO:0000256" key="1">
    <source>
        <dbReference type="ARBA" id="ARBA00000365"/>
    </source>
</evidence>
<dbReference type="EC" id="3.2.1.24" evidence="3"/>
<reference evidence="9" key="1">
    <citation type="submission" date="2011-02" db="EMBL/GenBank/DDBJ databases">
        <title>The Genome Sequence of Capsaspora owczarzaki ATCC 30864.</title>
        <authorList>
            <person name="Russ C."/>
            <person name="Cuomo C."/>
            <person name="Burger G."/>
            <person name="Gray M.W."/>
            <person name="Holland P.W.H."/>
            <person name="King N."/>
            <person name="Lang F.B.F."/>
            <person name="Roger A.J."/>
            <person name="Ruiz-Trillo I."/>
            <person name="Young S.K."/>
            <person name="Zeng Q."/>
            <person name="Gargeya S."/>
            <person name="Alvarado L."/>
            <person name="Berlin A."/>
            <person name="Chapman S.B."/>
            <person name="Chen Z."/>
            <person name="Freedman E."/>
            <person name="Gellesch M."/>
            <person name="Goldberg J."/>
            <person name="Griggs A."/>
            <person name="Gujja S."/>
            <person name="Heilman E."/>
            <person name="Heiman D."/>
            <person name="Howarth C."/>
            <person name="Mehta T."/>
            <person name="Neiman D."/>
            <person name="Pearson M."/>
            <person name="Roberts A."/>
            <person name="Saif S."/>
            <person name="Shea T."/>
            <person name="Shenoy N."/>
            <person name="Sisk P."/>
            <person name="Stolte C."/>
            <person name="Sykes S."/>
            <person name="White J."/>
            <person name="Yandava C."/>
            <person name="Haas B."/>
            <person name="Nusbaum C."/>
            <person name="Birren B."/>
        </authorList>
    </citation>
    <scope>NUCLEOTIDE SEQUENCE</scope>
    <source>
        <strain evidence="9">ATCC 30864</strain>
    </source>
</reference>
<dbReference type="PANTHER" id="PTHR46017:SF1">
    <property type="entry name" value="ALPHA-MANNOSIDASE 2C1"/>
    <property type="match status" value="1"/>
</dbReference>
<evidence type="ECO:0000256" key="2">
    <source>
        <dbReference type="ARBA" id="ARBA00009792"/>
    </source>
</evidence>
<dbReference type="Pfam" id="PF22907">
    <property type="entry name" value="Ams1-like_1st"/>
    <property type="match status" value="1"/>
</dbReference>
<protein>
    <recommendedName>
        <fullName evidence="3">alpha-mannosidase</fullName>
        <ecNumber evidence="3">3.2.1.24</ecNumber>
    </recommendedName>
</protein>
<dbReference type="FunFam" id="1.20.1270.50:FF:000004">
    <property type="entry name" value="alpha-mannosidase 2C1 isoform X1"/>
    <property type="match status" value="1"/>
</dbReference>
<dbReference type="GO" id="GO:0046872">
    <property type="term" value="F:metal ion binding"/>
    <property type="evidence" value="ECO:0007669"/>
    <property type="project" value="UniProtKB-KW"/>
</dbReference>
<dbReference type="Proteomes" id="UP000008743">
    <property type="component" value="Unassembled WGS sequence"/>
</dbReference>
<dbReference type="Gene3D" id="3.20.110.10">
    <property type="entry name" value="Glycoside hydrolase 38, N terminal domain"/>
    <property type="match status" value="1"/>
</dbReference>
<dbReference type="FunFam" id="2.70.98.30:FF:000001">
    <property type="entry name" value="alpha-mannosidase 2C1 isoform X2"/>
    <property type="match status" value="1"/>
</dbReference>
<dbReference type="InterPro" id="IPR028995">
    <property type="entry name" value="Glyco_hydro_57/38_cen_sf"/>
</dbReference>
<name>A0A0D2U0E2_CAPO3</name>
<dbReference type="InterPro" id="IPR041147">
    <property type="entry name" value="GH38_C"/>
</dbReference>
<dbReference type="Pfam" id="PF17677">
    <property type="entry name" value="Glyco_hydro38C2"/>
    <property type="match status" value="1"/>
</dbReference>
<dbReference type="Pfam" id="PF07748">
    <property type="entry name" value="Glyco_hydro_38C"/>
    <property type="match status" value="1"/>
</dbReference>
<dbReference type="eggNOG" id="KOG4342">
    <property type="taxonomic scope" value="Eukaryota"/>
</dbReference>
<evidence type="ECO:0000259" key="7">
    <source>
        <dbReference type="SMART" id="SM00872"/>
    </source>
</evidence>
<dbReference type="InterPro" id="IPR015341">
    <property type="entry name" value="Glyco_hydro_38_cen"/>
</dbReference>
<dbReference type="InterPro" id="IPR011013">
    <property type="entry name" value="Gal_mutarotase_sf_dom"/>
</dbReference>
<evidence type="ECO:0000313" key="8">
    <source>
        <dbReference type="EMBL" id="KJE88681.1"/>
    </source>
</evidence>
<proteinExistence type="inferred from homology"/>
<dbReference type="OrthoDB" id="10261055at2759"/>
<evidence type="ECO:0000256" key="6">
    <source>
        <dbReference type="ARBA" id="ARBA00023295"/>
    </source>
</evidence>
<dbReference type="AlphaFoldDB" id="A0A0D2U0E2"/>
<dbReference type="EMBL" id="KE346360">
    <property type="protein sequence ID" value="KJE88681.1"/>
    <property type="molecule type" value="Genomic_DNA"/>
</dbReference>
<dbReference type="InterPro" id="IPR000602">
    <property type="entry name" value="Glyco_hydro_38_N"/>
</dbReference>
<dbReference type="Pfam" id="PF01074">
    <property type="entry name" value="Glyco_hydro_38N"/>
    <property type="match status" value="1"/>
</dbReference>
<dbReference type="SUPFAM" id="SSF88688">
    <property type="entry name" value="Families 57/38 glycoside transferase middle domain"/>
    <property type="match status" value="1"/>
</dbReference>
<dbReference type="PhylomeDB" id="A0A0D2U0E2"/>
<dbReference type="GO" id="GO:0006013">
    <property type="term" value="P:mannose metabolic process"/>
    <property type="evidence" value="ECO:0007669"/>
    <property type="project" value="InterPro"/>
</dbReference>
<dbReference type="Gene3D" id="1.20.1270.50">
    <property type="entry name" value="Glycoside hydrolase family 38, central domain"/>
    <property type="match status" value="1"/>
</dbReference>
<evidence type="ECO:0000256" key="4">
    <source>
        <dbReference type="ARBA" id="ARBA00022723"/>
    </source>
</evidence>
<dbReference type="InterPro" id="IPR027291">
    <property type="entry name" value="Glyco_hydro_38_N_sf"/>
</dbReference>
<comment type="similarity">
    <text evidence="2">Belongs to the glycosyl hydrolase 38 family.</text>
</comment>
<dbReference type="SUPFAM" id="SSF74650">
    <property type="entry name" value="Galactose mutarotase-like"/>
    <property type="match status" value="1"/>
</dbReference>
<gene>
    <name evidence="8" type="ORF">CAOG_000287</name>
</gene>
<dbReference type="InterPro" id="IPR011330">
    <property type="entry name" value="Glyco_hydro/deAcase_b/a-brl"/>
</dbReference>
<dbReference type="GO" id="GO:0009313">
    <property type="term" value="P:oligosaccharide catabolic process"/>
    <property type="evidence" value="ECO:0007669"/>
    <property type="project" value="TreeGrafter"/>
</dbReference>
<dbReference type="InterPro" id="IPR037094">
    <property type="entry name" value="Glyco_hydro_38_cen_sf"/>
</dbReference>
<organism evidence="8 9">
    <name type="scientific">Capsaspora owczarzaki (strain ATCC 30864)</name>
    <dbReference type="NCBI Taxonomy" id="595528"/>
    <lineage>
        <taxon>Eukaryota</taxon>
        <taxon>Filasterea</taxon>
        <taxon>Capsaspora</taxon>
    </lineage>
</organism>
<keyword evidence="6" id="KW-0326">Glycosidase</keyword>
<comment type="catalytic activity">
    <reaction evidence="1">
        <text>Hydrolysis of terminal, non-reducing alpha-D-mannose residues in alpha-D-mannosides.</text>
        <dbReference type="EC" id="3.2.1.24"/>
    </reaction>
</comment>
<sequence>MDGDAKVRFFKLVTMLTKPPVAYETGRGARQLHKVFVRVCTMEVCHGWYPGSRRCLNRNDQALDTTARQPPPPQKHTNVTIERVEKLLSGIYFTDANLGHPHLVYGGDLPCATRQPFAHLLHRPATGTSRPTFAQVLSDGDGGFTRVERTKSFGPSWTTHWFAFDLVIPPAWAGREVHFRWNSNSEALIYDEHGEPRQGLTGGDGCDVRSEYIVTRSAREGGETRRIYVEMAANGMFGVGDNGLINPPNENRFFDISLCELAVFDRELWLLIQDVRTLYDLSKTFADNSPRKLQAALSANKIANLIDPRDRSTYPAARTVAAAFFSQRNGDSQHSISAIGHCHIDTAWLWPYDETIRKCARSFATVDRYMDDYPELKFACSQAQQLDWIRLYYPGLFSRLRERVKQGRFIPVGGAWQDGNIPSGEAMARQFLYGQTFFQREFGITCKEFWLPDTFGYSAQLPQLMRQAGISRFVTQKLSWNLINKFPHNTFHWEGIDGSRVLTHFPPADTYNSQVLPDEVMKSITNFKDHGRSRESMMLFGHGDGGGGPQMVMLERMRRMQDCDGVPKINVRSPDEFFTRVEAEMAQEDQLLTWVGELYLELHRGTYTSQANNKKGNRKGELLLRNVEMLVSIVQALNLPGPAEAKSELDRLWKLLLLNQFHDVLPGSSIAMVYRDSDRHYADITASGNSLLQTALSTLSSSSKTSNESLVVMNTLSWERTSVVQTADGGFGNDLRLVTVPAIGTSLVPSESIQDISAPVVAQKTDSNTWILENNVLRAEFNAQGALISLIQSETGREAIARGGDGGNRFVLFDDIPLFWDAWDMQEYHLEKSHLVHSDAGVVVRPTVSPLVGELEFTIPISARSTIRQTVRLTHGQRFVEFATQVDWHEARKCLKVEFPMNVRTSLATYDIQFGFVQRPTHTNTSWDMAKFEVCGHRYGDLSEHGFGIALLNDCKYGYSARGNVMRLSLLRAPKAPDAECDMGLHTFTYAIMPHQGSFQEGGVVRAAAELNSPLLVVPGHAQSRSFFSLLPASTSVVIEAIKPAESAPKKLVLRLFESYGGQARVTLASTLPIASVQLSNIIEVDSGSPLDWNQATGVTLTFHAFEVKTLLVTLQE</sequence>
<dbReference type="Pfam" id="PF09261">
    <property type="entry name" value="Alpha-mann_mid"/>
    <property type="match status" value="1"/>
</dbReference>
<dbReference type="FunFam" id="3.20.110.10:FF:000002">
    <property type="entry name" value="alpha-mannosidase 2C1 isoform X1"/>
    <property type="match status" value="1"/>
</dbReference>
<dbReference type="SUPFAM" id="SSF88713">
    <property type="entry name" value="Glycoside hydrolase/deacetylase"/>
    <property type="match status" value="1"/>
</dbReference>
<evidence type="ECO:0000313" key="9">
    <source>
        <dbReference type="Proteomes" id="UP000008743"/>
    </source>
</evidence>
<dbReference type="FunCoup" id="A0A0D2U0E2">
    <property type="interactions" value="53"/>
</dbReference>
<accession>A0A0D2U0E2</accession>
<dbReference type="InterPro" id="IPR054723">
    <property type="entry name" value="Ams1-like_N"/>
</dbReference>
<keyword evidence="4" id="KW-0479">Metal-binding</keyword>
<dbReference type="STRING" id="595528.A0A0D2U0E2"/>
<keyword evidence="5" id="KW-0378">Hydrolase</keyword>
<dbReference type="InterPro" id="IPR011682">
    <property type="entry name" value="Glyco_hydro_38_C"/>
</dbReference>
<feature type="domain" description="Glycoside hydrolase family 38 central" evidence="7">
    <location>
        <begin position="601"/>
        <end position="681"/>
    </location>
</feature>
<dbReference type="GO" id="GO:0030246">
    <property type="term" value="F:carbohydrate binding"/>
    <property type="evidence" value="ECO:0007669"/>
    <property type="project" value="InterPro"/>
</dbReference>